<dbReference type="Proteomes" id="UP001295469">
    <property type="component" value="Chromosome A01"/>
</dbReference>
<gene>
    <name evidence="3" type="ORF">DARMORV10_A01P25080.1</name>
</gene>
<evidence type="ECO:0000313" key="3">
    <source>
        <dbReference type="EMBL" id="CAF2151744.1"/>
    </source>
</evidence>
<keyword evidence="2" id="KW-0472">Membrane</keyword>
<name>A0A816XVU0_BRANA</name>
<sequence>MIQHPRSQFDDSEEEQGGRSREEESTRRFDDDRALDFNISPTHTITPTEFSDIALRPQHISPKQWNVAFVLSHSYIVFYLSMINIELPNSLAMSPPYSCN</sequence>
<evidence type="ECO:0000256" key="1">
    <source>
        <dbReference type="SAM" id="MobiDB-lite"/>
    </source>
</evidence>
<dbReference type="AlphaFoldDB" id="A0A816XVU0"/>
<reference evidence="3" key="1">
    <citation type="submission" date="2021-01" db="EMBL/GenBank/DDBJ databases">
        <authorList>
            <consortium name="Genoscope - CEA"/>
            <person name="William W."/>
        </authorList>
    </citation>
    <scope>NUCLEOTIDE SEQUENCE</scope>
</reference>
<dbReference type="Gramene" id="CDX83058">
    <property type="protein sequence ID" value="CDX83058"/>
    <property type="gene ID" value="GSBRNA2T00138548001"/>
</dbReference>
<feature type="compositionally biased region" description="Basic and acidic residues" evidence="1">
    <location>
        <begin position="16"/>
        <end position="35"/>
    </location>
</feature>
<dbReference type="EMBL" id="HG994355">
    <property type="protein sequence ID" value="CAF2151744.1"/>
    <property type="molecule type" value="Genomic_DNA"/>
</dbReference>
<keyword evidence="2" id="KW-0812">Transmembrane</keyword>
<accession>A0A816XVU0</accession>
<proteinExistence type="predicted"/>
<feature type="region of interest" description="Disordered" evidence="1">
    <location>
        <begin position="1"/>
        <end position="41"/>
    </location>
</feature>
<keyword evidence="2" id="KW-1133">Transmembrane helix</keyword>
<protein>
    <submittedName>
        <fullName evidence="3">(rape) hypothetical protein</fullName>
    </submittedName>
</protein>
<organism evidence="3">
    <name type="scientific">Brassica napus</name>
    <name type="common">Rape</name>
    <dbReference type="NCBI Taxonomy" id="3708"/>
    <lineage>
        <taxon>Eukaryota</taxon>
        <taxon>Viridiplantae</taxon>
        <taxon>Streptophyta</taxon>
        <taxon>Embryophyta</taxon>
        <taxon>Tracheophyta</taxon>
        <taxon>Spermatophyta</taxon>
        <taxon>Magnoliopsida</taxon>
        <taxon>eudicotyledons</taxon>
        <taxon>Gunneridae</taxon>
        <taxon>Pentapetalae</taxon>
        <taxon>rosids</taxon>
        <taxon>malvids</taxon>
        <taxon>Brassicales</taxon>
        <taxon>Brassicaceae</taxon>
        <taxon>Brassiceae</taxon>
        <taxon>Brassica</taxon>
    </lineage>
</organism>
<feature type="transmembrane region" description="Helical" evidence="2">
    <location>
        <begin position="65"/>
        <end position="85"/>
    </location>
</feature>
<evidence type="ECO:0000256" key="2">
    <source>
        <dbReference type="SAM" id="Phobius"/>
    </source>
</evidence>